<comment type="similarity">
    <text evidence="2">Belongs to the UPF0718 family.</text>
</comment>
<evidence type="ECO:0000256" key="6">
    <source>
        <dbReference type="ARBA" id="ARBA00023136"/>
    </source>
</evidence>
<dbReference type="InterPro" id="IPR005524">
    <property type="entry name" value="DUF318"/>
</dbReference>
<sequence>MSPPIPAEPTAHPTHHHPPPGETGSRFFIVAQFGSVAALVGLIVFFRRTPGFATLSITFVSIFLEALPFMLLGAAIGGFIEVFVSKTAITRIVPARPLPAILLAAGLGLVFPVCECAIVPVVRRLFQKGLPLGAGIAFLLGGPIVNPLVALSTAVAYGNDLLIAGYRLAAGYLIAVAMGLLIDRLFSRKSALLAGTMASLPESGGGLERPAIPLRARVKMLQALGHGASDFLDTGRFLVVGALVAGLLQTLVARGDLAAVSGSPSLSILAMMILAIVLSLCSEADAFVAASFRTSLPLGAQMAFMVLGPMLDLKLLAMYFRIFRKRLILVLSVSTGIIVFLSMMAGTWMGQ</sequence>
<dbReference type="Pfam" id="PF03773">
    <property type="entry name" value="ArsP_1"/>
    <property type="match status" value="1"/>
</dbReference>
<keyword evidence="6 7" id="KW-0472">Membrane</keyword>
<evidence type="ECO:0000256" key="5">
    <source>
        <dbReference type="ARBA" id="ARBA00022989"/>
    </source>
</evidence>
<evidence type="ECO:0000256" key="4">
    <source>
        <dbReference type="ARBA" id="ARBA00022692"/>
    </source>
</evidence>
<dbReference type="OrthoDB" id="9810876at2"/>
<dbReference type="EMBL" id="AP021874">
    <property type="protein sequence ID" value="BBO69920.1"/>
    <property type="molecule type" value="Genomic_DNA"/>
</dbReference>
<dbReference type="AlphaFoldDB" id="A0A5K7YNR2"/>
<dbReference type="KEGG" id="dalk:DSCA_38500"/>
<evidence type="ECO:0000256" key="1">
    <source>
        <dbReference type="ARBA" id="ARBA00004651"/>
    </source>
</evidence>
<feature type="transmembrane region" description="Helical" evidence="7">
    <location>
        <begin position="134"/>
        <end position="157"/>
    </location>
</feature>
<comment type="subcellular location">
    <subcellularLocation>
        <location evidence="1">Cell membrane</location>
        <topology evidence="1">Multi-pass membrane protein</topology>
    </subcellularLocation>
</comment>
<evidence type="ECO:0000256" key="7">
    <source>
        <dbReference type="SAM" id="Phobius"/>
    </source>
</evidence>
<proteinExistence type="inferred from homology"/>
<feature type="transmembrane region" description="Helical" evidence="7">
    <location>
        <begin position="100"/>
        <end position="122"/>
    </location>
</feature>
<reference evidence="8 9" key="1">
    <citation type="submission" date="2019-11" db="EMBL/GenBank/DDBJ databases">
        <title>Comparative genomics of hydrocarbon-degrading Desulfosarcina strains.</title>
        <authorList>
            <person name="Watanabe M."/>
            <person name="Kojima H."/>
            <person name="Fukui M."/>
        </authorList>
    </citation>
    <scope>NUCLEOTIDE SEQUENCE [LARGE SCALE GENOMIC DNA]</scope>
    <source>
        <strain evidence="8 9">PL12</strain>
    </source>
</reference>
<keyword evidence="4 7" id="KW-0812">Transmembrane</keyword>
<evidence type="ECO:0000313" key="9">
    <source>
        <dbReference type="Proteomes" id="UP000427906"/>
    </source>
</evidence>
<dbReference type="PANTHER" id="PTHR34184">
    <property type="entry name" value="UPF0718 PROTEIN YCGR"/>
    <property type="match status" value="1"/>
</dbReference>
<evidence type="ECO:0000256" key="2">
    <source>
        <dbReference type="ARBA" id="ARBA00006386"/>
    </source>
</evidence>
<evidence type="ECO:0008006" key="10">
    <source>
        <dbReference type="Google" id="ProtNLM"/>
    </source>
</evidence>
<dbReference type="RefSeq" id="WP_155317907.1">
    <property type="nucleotide sequence ID" value="NZ_AP021874.1"/>
</dbReference>
<name>A0A5K7YNR2_9BACT</name>
<gene>
    <name evidence="8" type="ORF">DSCA_38500</name>
</gene>
<feature type="transmembrane region" description="Helical" evidence="7">
    <location>
        <begin position="58"/>
        <end position="80"/>
    </location>
</feature>
<dbReference type="Proteomes" id="UP000427906">
    <property type="component" value="Chromosome"/>
</dbReference>
<feature type="transmembrane region" description="Helical" evidence="7">
    <location>
        <begin position="163"/>
        <end position="182"/>
    </location>
</feature>
<feature type="transmembrane region" description="Helical" evidence="7">
    <location>
        <begin position="327"/>
        <end position="349"/>
    </location>
</feature>
<feature type="transmembrane region" description="Helical" evidence="7">
    <location>
        <begin position="257"/>
        <end position="278"/>
    </location>
</feature>
<evidence type="ECO:0000256" key="3">
    <source>
        <dbReference type="ARBA" id="ARBA00022475"/>
    </source>
</evidence>
<accession>A0A5K7YNR2</accession>
<dbReference type="InterPro" id="IPR052923">
    <property type="entry name" value="UPF0718"/>
</dbReference>
<organism evidence="8 9">
    <name type="scientific">Desulfosarcina alkanivorans</name>
    <dbReference type="NCBI Taxonomy" id="571177"/>
    <lineage>
        <taxon>Bacteria</taxon>
        <taxon>Pseudomonadati</taxon>
        <taxon>Thermodesulfobacteriota</taxon>
        <taxon>Desulfobacteria</taxon>
        <taxon>Desulfobacterales</taxon>
        <taxon>Desulfosarcinaceae</taxon>
        <taxon>Desulfosarcina</taxon>
    </lineage>
</organism>
<keyword evidence="9" id="KW-1185">Reference proteome</keyword>
<protein>
    <recommendedName>
        <fullName evidence="10">Permease</fullName>
    </recommendedName>
</protein>
<keyword evidence="5 7" id="KW-1133">Transmembrane helix</keyword>
<dbReference type="GO" id="GO:0005886">
    <property type="term" value="C:plasma membrane"/>
    <property type="evidence" value="ECO:0007669"/>
    <property type="project" value="UniProtKB-SubCell"/>
</dbReference>
<feature type="transmembrane region" description="Helical" evidence="7">
    <location>
        <begin position="298"/>
        <end position="320"/>
    </location>
</feature>
<keyword evidence="3" id="KW-1003">Cell membrane</keyword>
<dbReference type="PANTHER" id="PTHR34184:SF4">
    <property type="entry name" value="UPF0718 PROTEIN YCGR"/>
    <property type="match status" value="1"/>
</dbReference>
<feature type="transmembrane region" description="Helical" evidence="7">
    <location>
        <begin position="27"/>
        <end position="46"/>
    </location>
</feature>
<evidence type="ECO:0000313" key="8">
    <source>
        <dbReference type="EMBL" id="BBO69920.1"/>
    </source>
</evidence>